<evidence type="ECO:0000313" key="3">
    <source>
        <dbReference type="Proteomes" id="UP000001555"/>
    </source>
</evidence>
<dbReference type="EnsemblMetazoa" id="ISCW013360-RA">
    <property type="protein sequence ID" value="ISCW013360-PA"/>
    <property type="gene ID" value="ISCW013360"/>
</dbReference>
<evidence type="ECO:0000313" key="2">
    <source>
        <dbReference type="EnsemblMetazoa" id="ISCW013360-PA"/>
    </source>
</evidence>
<reference evidence="2" key="2">
    <citation type="submission" date="2020-05" db="UniProtKB">
        <authorList>
            <consortium name="EnsemblMetazoa"/>
        </authorList>
    </citation>
    <scope>IDENTIFICATION</scope>
    <source>
        <strain evidence="2">wikel</strain>
    </source>
</reference>
<reference evidence="1 3" key="1">
    <citation type="submission" date="2008-03" db="EMBL/GenBank/DDBJ databases">
        <title>Annotation of Ixodes scapularis.</title>
        <authorList>
            <consortium name="Ixodes scapularis Genome Project Consortium"/>
            <person name="Caler E."/>
            <person name="Hannick L.I."/>
            <person name="Bidwell S."/>
            <person name="Joardar V."/>
            <person name="Thiagarajan M."/>
            <person name="Amedeo P."/>
            <person name="Galinsky K.J."/>
            <person name="Schobel S."/>
            <person name="Inman J."/>
            <person name="Hostetler J."/>
            <person name="Miller J."/>
            <person name="Hammond M."/>
            <person name="Megy K."/>
            <person name="Lawson D."/>
            <person name="Kodira C."/>
            <person name="Sutton G."/>
            <person name="Meyer J."/>
            <person name="Hill C.A."/>
            <person name="Birren B."/>
            <person name="Nene V."/>
            <person name="Collins F."/>
            <person name="Alarcon-Chaidez F."/>
            <person name="Wikel S."/>
            <person name="Strausberg R."/>
        </authorList>
    </citation>
    <scope>NUCLEOTIDE SEQUENCE [LARGE SCALE GENOMIC DNA]</scope>
    <source>
        <strain evidence="3">Wikel</strain>
        <strain evidence="1">Wikel colony</strain>
    </source>
</reference>
<organism>
    <name type="scientific">Ixodes scapularis</name>
    <name type="common">Black-legged tick</name>
    <name type="synonym">Deer tick</name>
    <dbReference type="NCBI Taxonomy" id="6945"/>
    <lineage>
        <taxon>Eukaryota</taxon>
        <taxon>Metazoa</taxon>
        <taxon>Ecdysozoa</taxon>
        <taxon>Arthropoda</taxon>
        <taxon>Chelicerata</taxon>
        <taxon>Arachnida</taxon>
        <taxon>Acari</taxon>
        <taxon>Parasitiformes</taxon>
        <taxon>Ixodida</taxon>
        <taxon>Ixodoidea</taxon>
        <taxon>Ixodidae</taxon>
        <taxon>Ixodinae</taxon>
        <taxon>Ixodes</taxon>
    </lineage>
</organism>
<dbReference type="VEuPathDB" id="VectorBase:ISCP_013003"/>
<gene>
    <name evidence="1" type="ORF">IscW_ISCW013360</name>
</gene>
<accession>B7QGB6</accession>
<dbReference type="EMBL" id="DS930277">
    <property type="protein sequence ID" value="EEC17888.1"/>
    <property type="molecule type" value="Genomic_DNA"/>
</dbReference>
<name>B7QGB6_IXOSC</name>
<dbReference type="EMBL" id="ABJB011085260">
    <property type="status" value="NOT_ANNOTATED_CDS"/>
    <property type="molecule type" value="Genomic_DNA"/>
</dbReference>
<dbReference type="AlphaFoldDB" id="B7QGB6"/>
<sequence length="145" mass="15671">MNQGNFKASSHYLARWKACFNVSMQVGTNESRNLPADYADAISPFLKAVGSLRLEHHYSNFSIGSMDQTTVRMDCPAKQTDNVAGESSIRVVNTGCARRGLMLILCATAAGIKLPALVVFEEPTGRIPPRALFALQIPGIVSIST</sequence>
<keyword evidence="3" id="KW-1185">Reference proteome</keyword>
<dbReference type="VEuPathDB" id="VectorBase:ISCW013360"/>
<proteinExistence type="predicted"/>
<dbReference type="PaxDb" id="6945-B7QGB6"/>
<dbReference type="HOGENOM" id="CLU_2075721_0_0_1"/>
<dbReference type="VEuPathDB" id="VectorBase:ISCI013360"/>
<protein>
    <submittedName>
        <fullName evidence="1 2">Uncharacterized protein</fullName>
    </submittedName>
</protein>
<evidence type="ECO:0000313" key="1">
    <source>
        <dbReference type="EMBL" id="EEC17888.1"/>
    </source>
</evidence>
<dbReference type="Proteomes" id="UP000001555">
    <property type="component" value="Unassembled WGS sequence"/>
</dbReference>
<dbReference type="STRING" id="6945.B7QGB6"/>
<dbReference type="InParanoid" id="B7QGB6"/>
<dbReference type="OrthoDB" id="6136066at2759"/>